<feature type="transmembrane region" description="Helical" evidence="7">
    <location>
        <begin position="65"/>
        <end position="84"/>
    </location>
</feature>
<dbReference type="InterPro" id="IPR036640">
    <property type="entry name" value="ABC1_TM_sf"/>
</dbReference>
<reference evidence="10 11" key="1">
    <citation type="submission" date="2020-10" db="EMBL/GenBank/DDBJ databases">
        <title>Connecting structure to function with the recovery of over 1000 high-quality activated sludge metagenome-assembled genomes encoding full-length rRNA genes using long-read sequencing.</title>
        <authorList>
            <person name="Singleton C.M."/>
            <person name="Petriglieri F."/>
            <person name="Kristensen J.M."/>
            <person name="Kirkegaard R.H."/>
            <person name="Michaelsen T.Y."/>
            <person name="Andersen M.H."/>
            <person name="Karst S.M."/>
            <person name="Dueholm M.S."/>
            <person name="Nielsen P.H."/>
            <person name="Albertsen M."/>
        </authorList>
    </citation>
    <scope>NUCLEOTIDE SEQUENCE [LARGE SCALE GENOMIC DNA]</scope>
    <source>
        <strain evidence="10">Ribe_18-Q3-R11-54_BAT3C.373</strain>
    </source>
</reference>
<feature type="transmembrane region" description="Helical" evidence="7">
    <location>
        <begin position="136"/>
        <end position="160"/>
    </location>
</feature>
<dbReference type="Gene3D" id="3.40.50.300">
    <property type="entry name" value="P-loop containing nucleotide triphosphate hydrolases"/>
    <property type="match status" value="1"/>
</dbReference>
<dbReference type="CDD" id="cd18544">
    <property type="entry name" value="ABC_6TM_TmrA_like"/>
    <property type="match status" value="1"/>
</dbReference>
<evidence type="ECO:0000259" key="8">
    <source>
        <dbReference type="PROSITE" id="PS50893"/>
    </source>
</evidence>
<feature type="domain" description="ABC transporter" evidence="8">
    <location>
        <begin position="342"/>
        <end position="576"/>
    </location>
</feature>
<dbReference type="CDD" id="cd03254">
    <property type="entry name" value="ABCC_Glucan_exporter_like"/>
    <property type="match status" value="1"/>
</dbReference>
<gene>
    <name evidence="10" type="ORF">IPO85_03830</name>
</gene>
<dbReference type="EMBL" id="JADKFW010000004">
    <property type="protein sequence ID" value="MBK9716642.1"/>
    <property type="molecule type" value="Genomic_DNA"/>
</dbReference>
<dbReference type="SMART" id="SM00382">
    <property type="entry name" value="AAA"/>
    <property type="match status" value="1"/>
</dbReference>
<dbReference type="GO" id="GO:0005886">
    <property type="term" value="C:plasma membrane"/>
    <property type="evidence" value="ECO:0007669"/>
    <property type="project" value="UniProtKB-SubCell"/>
</dbReference>
<evidence type="ECO:0000313" key="10">
    <source>
        <dbReference type="EMBL" id="MBK9716642.1"/>
    </source>
</evidence>
<dbReference type="PANTHER" id="PTHR43394:SF1">
    <property type="entry name" value="ATP-BINDING CASSETTE SUB-FAMILY B MEMBER 10, MITOCHONDRIAL"/>
    <property type="match status" value="1"/>
</dbReference>
<dbReference type="PANTHER" id="PTHR43394">
    <property type="entry name" value="ATP-DEPENDENT PERMEASE MDL1, MITOCHONDRIAL"/>
    <property type="match status" value="1"/>
</dbReference>
<organism evidence="10 11">
    <name type="scientific">Candidatus Defluviibacterium haderslevense</name>
    <dbReference type="NCBI Taxonomy" id="2981993"/>
    <lineage>
        <taxon>Bacteria</taxon>
        <taxon>Pseudomonadati</taxon>
        <taxon>Bacteroidota</taxon>
        <taxon>Saprospiria</taxon>
        <taxon>Saprospirales</taxon>
        <taxon>Saprospiraceae</taxon>
        <taxon>Candidatus Defluviibacterium</taxon>
    </lineage>
</organism>
<keyword evidence="4 10" id="KW-0067">ATP-binding</keyword>
<sequence length="582" mass="65593">MTQTAKNNSALLKRLFRYAKPYQLILFTSAILAVVLAPLNALTPYLTHIMVDEYIMKSDLDGLKYISLLYLLILLLTTVLRYFFVIMTNRLGQYVIHDLRNDVFRHLLSMRMSYFDKTPVGTNTTRTVSDLESVNVVFSEGLITIIADIIGLLTLLGVMFYTSIKLTLISLISMPLLILASYIFKESVKKSFQRVRNEVARMNGFLQESLSGMRIIQLFSSEKMINKKFKEINTTYTQANIDGIFYYAVFFPVVEIISAASLGFMVWWGAQGVLDQSVTIGQLVAFPMFLTRLFQPIRMLADKFNSLQMGLIASNRIFDTLDHSENDLNMGTIAPNSIKGDIQFENIMFGYQAQVPVLKSINFEVKAGTSLAIVGNTGSGKTTIISLLNRLYEFDSGNIYIDGVSIKDYDLHFLRRKMGLVLQDVFLFYGSLKDNISLFDPEISLDSIIEASIAIGAHEFIEALPGGYDYQVAERGANLSLGQRQLISFVRALVFNPDILILDEATSSVDSYTESIIQHAIKRLITKRTSIIIAHRLSTIKHADQIISLQNGKIVEKGTHEELLTQTDGLYSRLIHTHFTNN</sequence>
<keyword evidence="2 7" id="KW-0812">Transmembrane</keyword>
<dbReference type="SUPFAM" id="SSF90123">
    <property type="entry name" value="ABC transporter transmembrane region"/>
    <property type="match status" value="1"/>
</dbReference>
<feature type="domain" description="ABC transmembrane type-1" evidence="9">
    <location>
        <begin position="27"/>
        <end position="309"/>
    </location>
</feature>
<dbReference type="SUPFAM" id="SSF52540">
    <property type="entry name" value="P-loop containing nucleoside triphosphate hydrolases"/>
    <property type="match status" value="1"/>
</dbReference>
<evidence type="ECO:0000256" key="4">
    <source>
        <dbReference type="ARBA" id="ARBA00022840"/>
    </source>
</evidence>
<dbReference type="InterPro" id="IPR003593">
    <property type="entry name" value="AAA+_ATPase"/>
</dbReference>
<keyword evidence="5 7" id="KW-1133">Transmembrane helix</keyword>
<proteinExistence type="predicted"/>
<dbReference type="AlphaFoldDB" id="A0A9D7S697"/>
<dbReference type="Gene3D" id="1.20.1560.10">
    <property type="entry name" value="ABC transporter type 1, transmembrane domain"/>
    <property type="match status" value="1"/>
</dbReference>
<accession>A0A9D7S697</accession>
<evidence type="ECO:0000256" key="5">
    <source>
        <dbReference type="ARBA" id="ARBA00022989"/>
    </source>
</evidence>
<comment type="subcellular location">
    <subcellularLocation>
        <location evidence="1">Cell membrane</location>
        <topology evidence="1">Multi-pass membrane protein</topology>
    </subcellularLocation>
</comment>
<dbReference type="InterPro" id="IPR017871">
    <property type="entry name" value="ABC_transporter-like_CS"/>
</dbReference>
<dbReference type="PROSITE" id="PS50893">
    <property type="entry name" value="ABC_TRANSPORTER_2"/>
    <property type="match status" value="1"/>
</dbReference>
<dbReference type="PROSITE" id="PS50929">
    <property type="entry name" value="ABC_TM1F"/>
    <property type="match status" value="1"/>
</dbReference>
<dbReference type="GO" id="GO:0005524">
    <property type="term" value="F:ATP binding"/>
    <property type="evidence" value="ECO:0007669"/>
    <property type="project" value="UniProtKB-KW"/>
</dbReference>
<evidence type="ECO:0000313" key="11">
    <source>
        <dbReference type="Proteomes" id="UP000808349"/>
    </source>
</evidence>
<comment type="caution">
    <text evidence="10">The sequence shown here is derived from an EMBL/GenBank/DDBJ whole genome shotgun (WGS) entry which is preliminary data.</text>
</comment>
<dbReference type="FunFam" id="3.40.50.300:FF:000218">
    <property type="entry name" value="Multidrug ABC transporter ATP-binding protein"/>
    <property type="match status" value="1"/>
</dbReference>
<name>A0A9D7S697_9BACT</name>
<dbReference type="InterPro" id="IPR039421">
    <property type="entry name" value="Type_1_exporter"/>
</dbReference>
<evidence type="ECO:0000256" key="7">
    <source>
        <dbReference type="SAM" id="Phobius"/>
    </source>
</evidence>
<keyword evidence="3" id="KW-0547">Nucleotide-binding</keyword>
<feature type="transmembrane region" description="Helical" evidence="7">
    <location>
        <begin position="244"/>
        <end position="270"/>
    </location>
</feature>
<dbReference type="Pfam" id="PF00005">
    <property type="entry name" value="ABC_tran"/>
    <property type="match status" value="1"/>
</dbReference>
<dbReference type="GO" id="GO:0016887">
    <property type="term" value="F:ATP hydrolysis activity"/>
    <property type="evidence" value="ECO:0007669"/>
    <property type="project" value="InterPro"/>
</dbReference>
<dbReference type="InterPro" id="IPR011527">
    <property type="entry name" value="ABC1_TM_dom"/>
</dbReference>
<dbReference type="InterPro" id="IPR027417">
    <property type="entry name" value="P-loop_NTPase"/>
</dbReference>
<dbReference type="PROSITE" id="PS00211">
    <property type="entry name" value="ABC_TRANSPORTER_1"/>
    <property type="match status" value="1"/>
</dbReference>
<dbReference type="Proteomes" id="UP000808349">
    <property type="component" value="Unassembled WGS sequence"/>
</dbReference>
<evidence type="ECO:0000256" key="6">
    <source>
        <dbReference type="ARBA" id="ARBA00023136"/>
    </source>
</evidence>
<evidence type="ECO:0000256" key="3">
    <source>
        <dbReference type="ARBA" id="ARBA00022741"/>
    </source>
</evidence>
<dbReference type="GO" id="GO:0015421">
    <property type="term" value="F:ABC-type oligopeptide transporter activity"/>
    <property type="evidence" value="ECO:0007669"/>
    <property type="project" value="TreeGrafter"/>
</dbReference>
<protein>
    <submittedName>
        <fullName evidence="10">ABC transporter ATP-binding protein</fullName>
    </submittedName>
</protein>
<evidence type="ECO:0000256" key="2">
    <source>
        <dbReference type="ARBA" id="ARBA00022692"/>
    </source>
</evidence>
<dbReference type="InterPro" id="IPR003439">
    <property type="entry name" value="ABC_transporter-like_ATP-bd"/>
</dbReference>
<evidence type="ECO:0000256" key="1">
    <source>
        <dbReference type="ARBA" id="ARBA00004651"/>
    </source>
</evidence>
<evidence type="ECO:0000259" key="9">
    <source>
        <dbReference type="PROSITE" id="PS50929"/>
    </source>
</evidence>
<feature type="transmembrane region" description="Helical" evidence="7">
    <location>
        <begin position="166"/>
        <end position="184"/>
    </location>
</feature>
<keyword evidence="6 7" id="KW-0472">Membrane</keyword>
<dbReference type="Pfam" id="PF00664">
    <property type="entry name" value="ABC_membrane"/>
    <property type="match status" value="1"/>
</dbReference>